<dbReference type="EMBL" id="GL883109">
    <property type="protein sequence ID" value="EGG06201.1"/>
    <property type="molecule type" value="Genomic_DNA"/>
</dbReference>
<dbReference type="RefSeq" id="XP_007410439.1">
    <property type="nucleotide sequence ID" value="XM_007410377.1"/>
</dbReference>
<name>F4RMZ0_MELLP</name>
<dbReference type="Proteomes" id="UP000001072">
    <property type="component" value="Unassembled WGS sequence"/>
</dbReference>
<feature type="compositionally biased region" description="Acidic residues" evidence="1">
    <location>
        <begin position="59"/>
        <end position="72"/>
    </location>
</feature>
<feature type="compositionally biased region" description="Basic and acidic residues" evidence="1">
    <location>
        <begin position="40"/>
        <end position="58"/>
    </location>
</feature>
<feature type="region of interest" description="Disordered" evidence="1">
    <location>
        <begin position="14"/>
        <end position="91"/>
    </location>
</feature>
<accession>F4RMZ0</accession>
<gene>
    <name evidence="2" type="ORF">MELLADRAFT_71960</name>
</gene>
<dbReference type="GeneID" id="18931982"/>
<dbReference type="AlphaFoldDB" id="F4RMZ0"/>
<protein>
    <submittedName>
        <fullName evidence="2">Uncharacterized protein</fullName>
    </submittedName>
</protein>
<proteinExistence type="predicted"/>
<dbReference type="VEuPathDB" id="FungiDB:MELLADRAFT_71960"/>
<dbReference type="HOGENOM" id="CLU_2427484_0_0_1"/>
<sequence length="91" mass="10573">MRSESVSDYLRIAYESQREDELRIEGIGGNQGNEVDEDQERNPDQEGNRDQSLEHDGNEIQDDDEPGNEDSNDQVNEDHPEMSIRRDLHLF</sequence>
<keyword evidence="3" id="KW-1185">Reference proteome</keyword>
<evidence type="ECO:0000313" key="2">
    <source>
        <dbReference type="EMBL" id="EGG06201.1"/>
    </source>
</evidence>
<dbReference type="KEGG" id="mlr:MELLADRAFT_71960"/>
<evidence type="ECO:0000313" key="3">
    <source>
        <dbReference type="Proteomes" id="UP000001072"/>
    </source>
</evidence>
<feature type="compositionally biased region" description="Basic and acidic residues" evidence="1">
    <location>
        <begin position="76"/>
        <end position="91"/>
    </location>
</feature>
<evidence type="ECO:0000256" key="1">
    <source>
        <dbReference type="SAM" id="MobiDB-lite"/>
    </source>
</evidence>
<organism evidence="3">
    <name type="scientific">Melampsora larici-populina (strain 98AG31 / pathotype 3-4-7)</name>
    <name type="common">Poplar leaf rust fungus</name>
    <dbReference type="NCBI Taxonomy" id="747676"/>
    <lineage>
        <taxon>Eukaryota</taxon>
        <taxon>Fungi</taxon>
        <taxon>Dikarya</taxon>
        <taxon>Basidiomycota</taxon>
        <taxon>Pucciniomycotina</taxon>
        <taxon>Pucciniomycetes</taxon>
        <taxon>Pucciniales</taxon>
        <taxon>Melampsoraceae</taxon>
        <taxon>Melampsora</taxon>
    </lineage>
</organism>
<dbReference type="InParanoid" id="F4RMZ0"/>
<reference evidence="3" key="1">
    <citation type="journal article" date="2011" name="Proc. Natl. Acad. Sci. U.S.A.">
        <title>Obligate biotrophy features unraveled by the genomic analysis of rust fungi.</title>
        <authorList>
            <person name="Duplessis S."/>
            <person name="Cuomo C.A."/>
            <person name="Lin Y.-C."/>
            <person name="Aerts A."/>
            <person name="Tisserant E."/>
            <person name="Veneault-Fourrey C."/>
            <person name="Joly D.L."/>
            <person name="Hacquard S."/>
            <person name="Amselem J."/>
            <person name="Cantarel B.L."/>
            <person name="Chiu R."/>
            <person name="Coutinho P.M."/>
            <person name="Feau N."/>
            <person name="Field M."/>
            <person name="Frey P."/>
            <person name="Gelhaye E."/>
            <person name="Goldberg J."/>
            <person name="Grabherr M.G."/>
            <person name="Kodira C.D."/>
            <person name="Kohler A."/>
            <person name="Kuees U."/>
            <person name="Lindquist E.A."/>
            <person name="Lucas S.M."/>
            <person name="Mago R."/>
            <person name="Mauceli E."/>
            <person name="Morin E."/>
            <person name="Murat C."/>
            <person name="Pangilinan J.L."/>
            <person name="Park R."/>
            <person name="Pearson M."/>
            <person name="Quesneville H."/>
            <person name="Rouhier N."/>
            <person name="Sakthikumar S."/>
            <person name="Salamov A.A."/>
            <person name="Schmutz J."/>
            <person name="Selles B."/>
            <person name="Shapiro H."/>
            <person name="Tanguay P."/>
            <person name="Tuskan G.A."/>
            <person name="Henrissat B."/>
            <person name="Van de Peer Y."/>
            <person name="Rouze P."/>
            <person name="Ellis J.G."/>
            <person name="Dodds P.N."/>
            <person name="Schein J.E."/>
            <person name="Zhong S."/>
            <person name="Hamelin R.C."/>
            <person name="Grigoriev I.V."/>
            <person name="Szabo L.J."/>
            <person name="Martin F."/>
        </authorList>
    </citation>
    <scope>NUCLEOTIDE SEQUENCE [LARGE SCALE GENOMIC DNA]</scope>
    <source>
        <strain evidence="3">98AG31 / pathotype 3-4-7</strain>
    </source>
</reference>